<reference evidence="3 5" key="1">
    <citation type="submission" date="2017-10" db="EMBL/GenBank/DDBJ databases">
        <title>Genomics of the genus Arcobacter.</title>
        <authorList>
            <person name="Perez-Cataluna A."/>
            <person name="Figueras M.J."/>
        </authorList>
    </citation>
    <scope>NUCLEOTIDE SEQUENCE [LARGE SCALE GENOMIC DNA]</scope>
    <source>
        <strain evidence="3 5">CECT 7835</strain>
    </source>
</reference>
<reference evidence="2 4" key="2">
    <citation type="submission" date="2018-07" db="EMBL/GenBank/DDBJ databases">
        <title>Complete genome of the Arcobacter bivalviorum type strain LMG 26154.</title>
        <authorList>
            <person name="Miller W.G."/>
            <person name="Yee E."/>
            <person name="Bono J.L."/>
        </authorList>
    </citation>
    <scope>NUCLEOTIDE SEQUENCE [LARGE SCALE GENOMIC DNA]</scope>
    <source>
        <strain evidence="2 4">LMG 26154</strain>
    </source>
</reference>
<gene>
    <name evidence="2" type="ORF">ABIV_2347</name>
    <name evidence="3" type="ORF">CRV05_06765</name>
</gene>
<keyword evidence="5" id="KW-1185">Reference proteome</keyword>
<dbReference type="KEGG" id="hbv:ABIV_2347"/>
<protein>
    <submittedName>
        <fullName evidence="2">Flp pilus assembly protein, TadE/G-like</fullName>
    </submittedName>
</protein>
<feature type="transmembrane region" description="Helical" evidence="1">
    <location>
        <begin position="12"/>
        <end position="34"/>
    </location>
</feature>
<sequence length="143" mass="15972">MRTFEENKKRAVVDQILLWIVLFIVFVGFLFFVIDYSNAIKVKDNGDALADYAARMVALGKTNSEVVEGLNNIKEDYIATISEDDLNCVEDAASTNYQVIVNIYASLNNSFISAGNNNVHSRTVVFNEASEVQKECSLTLTFN</sequence>
<evidence type="ECO:0000313" key="5">
    <source>
        <dbReference type="Proteomes" id="UP000289193"/>
    </source>
</evidence>
<evidence type="ECO:0000313" key="2">
    <source>
        <dbReference type="EMBL" id="AXH13321.1"/>
    </source>
</evidence>
<keyword evidence="1" id="KW-1133">Transmembrane helix</keyword>
<dbReference type="Proteomes" id="UP000289193">
    <property type="component" value="Unassembled WGS sequence"/>
</dbReference>
<dbReference type="EMBL" id="PDKM01000003">
    <property type="protein sequence ID" value="RXK10073.1"/>
    <property type="molecule type" value="Genomic_DNA"/>
</dbReference>
<evidence type="ECO:0000313" key="4">
    <source>
        <dbReference type="Proteomes" id="UP000253850"/>
    </source>
</evidence>
<evidence type="ECO:0000256" key="1">
    <source>
        <dbReference type="SAM" id="Phobius"/>
    </source>
</evidence>
<accession>A0AAX2AAG4</accession>
<evidence type="ECO:0000313" key="3">
    <source>
        <dbReference type="EMBL" id="RXK10073.1"/>
    </source>
</evidence>
<name>A0AAX2AAG4_9BACT</name>
<organism evidence="3 5">
    <name type="scientific">Halarcobacter bivalviorum</name>
    <dbReference type="NCBI Taxonomy" id="663364"/>
    <lineage>
        <taxon>Bacteria</taxon>
        <taxon>Pseudomonadati</taxon>
        <taxon>Campylobacterota</taxon>
        <taxon>Epsilonproteobacteria</taxon>
        <taxon>Campylobacterales</taxon>
        <taxon>Arcobacteraceae</taxon>
        <taxon>Halarcobacter</taxon>
    </lineage>
</organism>
<dbReference type="Proteomes" id="UP000253850">
    <property type="component" value="Chromosome"/>
</dbReference>
<proteinExistence type="predicted"/>
<dbReference type="RefSeq" id="WP_114840109.1">
    <property type="nucleotide sequence ID" value="NZ_CP031217.1"/>
</dbReference>
<dbReference type="AlphaFoldDB" id="A0AAX2AAG4"/>
<keyword evidence="1" id="KW-0472">Membrane</keyword>
<dbReference type="EMBL" id="CP031217">
    <property type="protein sequence ID" value="AXH13321.1"/>
    <property type="molecule type" value="Genomic_DNA"/>
</dbReference>
<keyword evidence="1" id="KW-0812">Transmembrane</keyword>